<dbReference type="Proteomes" id="UP000187035">
    <property type="component" value="Unassembled WGS sequence"/>
</dbReference>
<dbReference type="RefSeq" id="WP_003783302.1">
    <property type="nucleotide sequence ID" value="NZ_CP066049.1"/>
</dbReference>
<feature type="domain" description="DUF1266" evidence="1">
    <location>
        <begin position="105"/>
        <end position="278"/>
    </location>
</feature>
<evidence type="ECO:0000259" key="1">
    <source>
        <dbReference type="Pfam" id="PF06889"/>
    </source>
</evidence>
<dbReference type="InterPro" id="IPR009677">
    <property type="entry name" value="DUF1266"/>
</dbReference>
<evidence type="ECO:0000313" key="2">
    <source>
        <dbReference type="EMBL" id="OMG38447.1"/>
    </source>
</evidence>
<dbReference type="EMBL" id="MSRR01000003">
    <property type="protein sequence ID" value="OMG38447.1"/>
    <property type="molecule type" value="Genomic_DNA"/>
</dbReference>
<dbReference type="Pfam" id="PF06889">
    <property type="entry name" value="DUF1266"/>
    <property type="match status" value="1"/>
</dbReference>
<dbReference type="GeneID" id="64256562"/>
<comment type="caution">
    <text evidence="2">The sequence shown here is derived from an EMBL/GenBank/DDBJ whole genome shotgun (WGS) entry which is preliminary data.</text>
</comment>
<evidence type="ECO:0000313" key="3">
    <source>
        <dbReference type="Proteomes" id="UP000187035"/>
    </source>
</evidence>
<sequence>MPSQVPLLIIALVFFGVICAAELYRPIRQKLRQRRDEVASSLHEGEESTWTELTEHHRPIRGSEPGAFSCGAYERLVAIYAPYSLCHHEPWDRLACSDTEGKREMLARDWGVRSRLDLLSQIFQLIMFGHRGDFNDERARWTNTSLAEAERYELQGAAGSSQDAAETLWRLERMRNNDRGIQNVDFTAWDMVRAAMLTRYGVALGWITEAEALDTLALLDRALRERFQNWTQVWESFRLTRWYWHSEGGDDEHFNDLHDLNRSFVLLGPDGPWMLVPWEIQVPDSSLMILGDLIEAGVATPLSTGERQRATQWERWVDDQVVLRGQRRLQQFGTHPEWRHRFTKKL</sequence>
<reference evidence="2 3" key="1">
    <citation type="submission" date="2016-12" db="EMBL/GenBank/DDBJ databases">
        <title>Genomic comparison of strains in the 'Actinomyces naeslundii' group.</title>
        <authorList>
            <person name="Mughal S.R."/>
            <person name="Do T."/>
            <person name="Gilbert S.C."/>
            <person name="Witherden E.A."/>
            <person name="Didelot X."/>
            <person name="Beighton D."/>
        </authorList>
    </citation>
    <scope>NUCLEOTIDE SEQUENCE [LARGE SCALE GENOMIC DNA]</scope>
    <source>
        <strain evidence="2 3">NCTC 10301</strain>
    </source>
</reference>
<protein>
    <recommendedName>
        <fullName evidence="1">DUF1266 domain-containing protein</fullName>
    </recommendedName>
</protein>
<proteinExistence type="predicted"/>
<gene>
    <name evidence="2" type="ORF">BKH33_01300</name>
</gene>
<organism evidence="2 3">
    <name type="scientific">Actinomyces naeslundii</name>
    <dbReference type="NCBI Taxonomy" id="1655"/>
    <lineage>
        <taxon>Bacteria</taxon>
        <taxon>Bacillati</taxon>
        <taxon>Actinomycetota</taxon>
        <taxon>Actinomycetes</taxon>
        <taxon>Actinomycetales</taxon>
        <taxon>Actinomycetaceae</taxon>
        <taxon>Actinomyces</taxon>
    </lineage>
</organism>
<name>A0A854DBT3_ACTNA</name>
<dbReference type="AlphaFoldDB" id="A0A854DBT3"/>
<accession>A0A854DBT3</accession>